<evidence type="ECO:0000313" key="9">
    <source>
        <dbReference type="Proteomes" id="UP000664209"/>
    </source>
</evidence>
<dbReference type="InterPro" id="IPR001127">
    <property type="entry name" value="PTS_EIIA_1_perm"/>
</dbReference>
<keyword evidence="4" id="KW-0808">Transferase</keyword>
<dbReference type="Gene3D" id="2.70.70.10">
    <property type="entry name" value="Glucose Permease (Domain IIA)"/>
    <property type="match status" value="1"/>
</dbReference>
<keyword evidence="6" id="KW-0418">Kinase</keyword>
<accession>A0A939LUP8</accession>
<dbReference type="InterPro" id="IPR011055">
    <property type="entry name" value="Dup_hybrid_motif"/>
</dbReference>
<evidence type="ECO:0000256" key="4">
    <source>
        <dbReference type="ARBA" id="ARBA00022679"/>
    </source>
</evidence>
<feature type="domain" description="PTS EIIA type-1" evidence="7">
    <location>
        <begin position="13"/>
        <end position="121"/>
    </location>
</feature>
<sequence length="147" mass="15023">MGGTVVAAAEVTDPVFADGIIGPGLAILPDEPADGGRVVVVAPCDGRLMSLYPHAAVVQVDDRRAVLVHLGLRTAQLDGVGFGAVVGNGELVHAGQPMLAWSPAQVRAGGRPTVSPVVALQARVDDVLRLVGPGDRVSEGQPVLLWS</sequence>
<dbReference type="GO" id="GO:0009401">
    <property type="term" value="P:phosphoenolpyruvate-dependent sugar phosphotransferase system"/>
    <property type="evidence" value="ECO:0007669"/>
    <property type="project" value="UniProtKB-KW"/>
</dbReference>
<comment type="subcellular location">
    <subcellularLocation>
        <location evidence="1">Cytoplasm</location>
    </subcellularLocation>
</comment>
<dbReference type="PANTHER" id="PTHR45008:SF1">
    <property type="entry name" value="PTS SYSTEM GLUCOSE-SPECIFIC EIIA COMPONENT"/>
    <property type="match status" value="1"/>
</dbReference>
<gene>
    <name evidence="8" type="ORF">J4G33_07445</name>
</gene>
<reference evidence="8" key="1">
    <citation type="submission" date="2021-03" db="EMBL/GenBank/DDBJ databases">
        <title>Actinotalea soli sp. nov., isolated from soil.</title>
        <authorList>
            <person name="Ping W."/>
            <person name="Zhang J."/>
        </authorList>
    </citation>
    <scope>NUCLEOTIDE SEQUENCE</scope>
    <source>
        <strain evidence="8">BY-33</strain>
    </source>
</reference>
<organism evidence="8 9">
    <name type="scientific">Actinotalea soli</name>
    <dbReference type="NCBI Taxonomy" id="2819234"/>
    <lineage>
        <taxon>Bacteria</taxon>
        <taxon>Bacillati</taxon>
        <taxon>Actinomycetota</taxon>
        <taxon>Actinomycetes</taxon>
        <taxon>Micrococcales</taxon>
        <taxon>Cellulomonadaceae</taxon>
        <taxon>Actinotalea</taxon>
    </lineage>
</organism>
<evidence type="ECO:0000313" key="8">
    <source>
        <dbReference type="EMBL" id="MBO1751637.1"/>
    </source>
</evidence>
<evidence type="ECO:0000259" key="7">
    <source>
        <dbReference type="PROSITE" id="PS51093"/>
    </source>
</evidence>
<keyword evidence="5" id="KW-0598">Phosphotransferase system</keyword>
<proteinExistence type="predicted"/>
<dbReference type="Proteomes" id="UP000664209">
    <property type="component" value="Unassembled WGS sequence"/>
</dbReference>
<dbReference type="PROSITE" id="PS51093">
    <property type="entry name" value="PTS_EIIA_TYPE_1"/>
    <property type="match status" value="1"/>
</dbReference>
<dbReference type="PANTHER" id="PTHR45008">
    <property type="entry name" value="PTS SYSTEM GLUCOSE-SPECIFIC EIIA COMPONENT"/>
    <property type="match status" value="1"/>
</dbReference>
<dbReference type="AlphaFoldDB" id="A0A939LUP8"/>
<keyword evidence="9" id="KW-1185">Reference proteome</keyword>
<evidence type="ECO:0000256" key="5">
    <source>
        <dbReference type="ARBA" id="ARBA00022683"/>
    </source>
</evidence>
<dbReference type="GO" id="GO:0005737">
    <property type="term" value="C:cytoplasm"/>
    <property type="evidence" value="ECO:0007669"/>
    <property type="project" value="UniProtKB-SubCell"/>
</dbReference>
<dbReference type="SUPFAM" id="SSF51261">
    <property type="entry name" value="Duplicated hybrid motif"/>
    <property type="match status" value="1"/>
</dbReference>
<dbReference type="InterPro" id="IPR050890">
    <property type="entry name" value="PTS_EIIA_component"/>
</dbReference>
<protein>
    <submittedName>
        <fullName evidence="8">PTS glucose transporter subunit IIA</fullName>
    </submittedName>
</protein>
<dbReference type="Pfam" id="PF00358">
    <property type="entry name" value="PTS_EIIA_1"/>
    <property type="match status" value="1"/>
</dbReference>
<keyword evidence="2" id="KW-0813">Transport</keyword>
<name>A0A939LUP8_9CELL</name>
<comment type="caution">
    <text evidence="8">The sequence shown here is derived from an EMBL/GenBank/DDBJ whole genome shotgun (WGS) entry which is preliminary data.</text>
</comment>
<dbReference type="GO" id="GO:0016301">
    <property type="term" value="F:kinase activity"/>
    <property type="evidence" value="ECO:0007669"/>
    <property type="project" value="UniProtKB-KW"/>
</dbReference>
<evidence type="ECO:0000256" key="6">
    <source>
        <dbReference type="ARBA" id="ARBA00022777"/>
    </source>
</evidence>
<evidence type="ECO:0000256" key="2">
    <source>
        <dbReference type="ARBA" id="ARBA00022448"/>
    </source>
</evidence>
<dbReference type="EMBL" id="JAGEMK010000003">
    <property type="protein sequence ID" value="MBO1751637.1"/>
    <property type="molecule type" value="Genomic_DNA"/>
</dbReference>
<evidence type="ECO:0000256" key="3">
    <source>
        <dbReference type="ARBA" id="ARBA00022597"/>
    </source>
</evidence>
<evidence type="ECO:0000256" key="1">
    <source>
        <dbReference type="ARBA" id="ARBA00004496"/>
    </source>
</evidence>
<keyword evidence="3 8" id="KW-0762">Sugar transport</keyword>